<organism evidence="14 15">
    <name type="scientific">Fragariocoptes setiger</name>
    <dbReference type="NCBI Taxonomy" id="1670756"/>
    <lineage>
        <taxon>Eukaryota</taxon>
        <taxon>Metazoa</taxon>
        <taxon>Ecdysozoa</taxon>
        <taxon>Arthropoda</taxon>
        <taxon>Chelicerata</taxon>
        <taxon>Arachnida</taxon>
        <taxon>Acari</taxon>
        <taxon>Acariformes</taxon>
        <taxon>Trombidiformes</taxon>
        <taxon>Prostigmata</taxon>
        <taxon>Eupodina</taxon>
        <taxon>Eriophyoidea</taxon>
        <taxon>Phytoptidae</taxon>
        <taxon>Fragariocoptes</taxon>
    </lineage>
</organism>
<feature type="region of interest" description="Disordered" evidence="11">
    <location>
        <begin position="114"/>
        <end position="160"/>
    </location>
</feature>
<dbReference type="PRINTS" id="PR00027">
    <property type="entry name" value="PAIREDBOX"/>
</dbReference>
<proteinExistence type="inferred from homology"/>
<dbReference type="InterPro" id="IPR001356">
    <property type="entry name" value="HD"/>
</dbReference>
<dbReference type="InterPro" id="IPR043182">
    <property type="entry name" value="PAIRED_DNA-bd_dom"/>
</dbReference>
<dbReference type="CDD" id="cd00086">
    <property type="entry name" value="homeodomain"/>
    <property type="match status" value="1"/>
</dbReference>
<evidence type="ECO:0000256" key="5">
    <source>
        <dbReference type="ARBA" id="ARBA00023015"/>
    </source>
</evidence>
<dbReference type="SMART" id="SM00389">
    <property type="entry name" value="HOX"/>
    <property type="match status" value="1"/>
</dbReference>
<comment type="similarity">
    <text evidence="2">Belongs to the paired homeobox family.</text>
</comment>
<keyword evidence="3" id="KW-0217">Developmental protein</keyword>
<dbReference type="InterPro" id="IPR043565">
    <property type="entry name" value="PAX_fam"/>
</dbReference>
<feature type="compositionally biased region" description="Low complexity" evidence="11">
    <location>
        <begin position="134"/>
        <end position="147"/>
    </location>
</feature>
<dbReference type="SUPFAM" id="SSF46689">
    <property type="entry name" value="Homeodomain-like"/>
    <property type="match status" value="2"/>
</dbReference>
<evidence type="ECO:0000256" key="10">
    <source>
        <dbReference type="RuleBase" id="RU000682"/>
    </source>
</evidence>
<dbReference type="EMBL" id="JAIFTH010000471">
    <property type="protein sequence ID" value="KAG9509446.1"/>
    <property type="molecule type" value="Genomic_DNA"/>
</dbReference>
<dbReference type="InterPro" id="IPR036388">
    <property type="entry name" value="WH-like_DNA-bd_sf"/>
</dbReference>
<keyword evidence="6 9" id="KW-0238">DNA-binding</keyword>
<gene>
    <name evidence="14" type="primary">gsb-n</name>
    <name evidence="14" type="ORF">GZH46_02036</name>
</gene>
<dbReference type="PROSITE" id="PS51057">
    <property type="entry name" value="PAIRED_2"/>
    <property type="match status" value="1"/>
</dbReference>
<evidence type="ECO:0000256" key="11">
    <source>
        <dbReference type="SAM" id="MobiDB-lite"/>
    </source>
</evidence>
<keyword evidence="9 10" id="KW-0371">Homeobox</keyword>
<evidence type="ECO:0000313" key="14">
    <source>
        <dbReference type="EMBL" id="KAG9509446.1"/>
    </source>
</evidence>
<sequence length="298" mass="32549">SSICSASQSQKPTKSSLRAAVPKVASVRVMMSSLAANFRPYLANNYGTYPYQGQGRVNQLGGLFINGRPLPHQIRWRIVEMAAAGIRPCVISRNLKVSHGCVSKILNRFQETGSIRPGVIGGSKKSATPKQQVSSSNNTTSEHNSVTSRHRADSNSKQTNVDTTDHQFVNLHHHLHQGTPGSALLSSQQRQVSVSTTGAGNDSNSDSDAEPGITLKRKQRRSRTTFTALQLDELEKAFEKTQYPDIYTRESLAARTQLTEARVQFAVTMIKMYFSGIETAQGAEHNSILLIQSAPIGI</sequence>
<evidence type="ECO:0000256" key="8">
    <source>
        <dbReference type="ARBA" id="ARBA00023242"/>
    </source>
</evidence>
<protein>
    <submittedName>
        <fullName evidence="14">Protein gooseberry-neuro</fullName>
    </submittedName>
</protein>
<evidence type="ECO:0000256" key="3">
    <source>
        <dbReference type="ARBA" id="ARBA00022473"/>
    </source>
</evidence>
<evidence type="ECO:0000259" key="12">
    <source>
        <dbReference type="PROSITE" id="PS50071"/>
    </source>
</evidence>
<comment type="caution">
    <text evidence="14">The sequence shown here is derived from an EMBL/GenBank/DDBJ whole genome shotgun (WGS) entry which is preliminary data.</text>
</comment>
<evidence type="ECO:0000256" key="4">
    <source>
        <dbReference type="ARBA" id="ARBA00022724"/>
    </source>
</evidence>
<dbReference type="InterPro" id="IPR009057">
    <property type="entry name" value="Homeodomain-like_sf"/>
</dbReference>
<feature type="DNA-binding region" description="Homeobox" evidence="9">
    <location>
        <begin position="219"/>
        <end position="265"/>
    </location>
</feature>
<feature type="compositionally biased region" description="Low complexity" evidence="11">
    <location>
        <begin position="182"/>
        <end position="195"/>
    </location>
</feature>
<evidence type="ECO:0000256" key="9">
    <source>
        <dbReference type="PROSITE-ProRule" id="PRU00108"/>
    </source>
</evidence>
<dbReference type="PANTHER" id="PTHR45636">
    <property type="entry name" value="PAIRED BOX PROTEIN PAX-6-RELATED-RELATED"/>
    <property type="match status" value="1"/>
</dbReference>
<feature type="domain" description="Paired" evidence="13">
    <location>
        <begin position="53"/>
        <end position="192"/>
    </location>
</feature>
<dbReference type="Gene3D" id="1.10.10.60">
    <property type="entry name" value="Homeodomain-like"/>
    <property type="match status" value="1"/>
</dbReference>
<evidence type="ECO:0000256" key="7">
    <source>
        <dbReference type="ARBA" id="ARBA00023163"/>
    </source>
</evidence>
<dbReference type="PROSITE" id="PS00034">
    <property type="entry name" value="PAIRED_1"/>
    <property type="match status" value="1"/>
</dbReference>
<evidence type="ECO:0000256" key="1">
    <source>
        <dbReference type="ARBA" id="ARBA00004123"/>
    </source>
</evidence>
<evidence type="ECO:0000256" key="6">
    <source>
        <dbReference type="ARBA" id="ARBA00023125"/>
    </source>
</evidence>
<name>A0ABQ7S7Q8_9ACAR</name>
<feature type="domain" description="Homeobox" evidence="12">
    <location>
        <begin position="217"/>
        <end position="264"/>
    </location>
</feature>
<evidence type="ECO:0000313" key="15">
    <source>
        <dbReference type="Proteomes" id="UP000825002"/>
    </source>
</evidence>
<dbReference type="PROSITE" id="PS50071">
    <property type="entry name" value="HOMEOBOX_2"/>
    <property type="match status" value="1"/>
</dbReference>
<comment type="subcellular location">
    <subcellularLocation>
        <location evidence="1 9 10">Nucleus</location>
    </subcellularLocation>
</comment>
<dbReference type="SMART" id="SM00351">
    <property type="entry name" value="PAX"/>
    <property type="match status" value="1"/>
</dbReference>
<evidence type="ECO:0000259" key="13">
    <source>
        <dbReference type="PROSITE" id="PS51057"/>
    </source>
</evidence>
<dbReference type="Gene3D" id="1.10.10.10">
    <property type="entry name" value="Winged helix-like DNA-binding domain superfamily/Winged helix DNA-binding domain"/>
    <property type="match status" value="1"/>
</dbReference>
<dbReference type="Pfam" id="PF00292">
    <property type="entry name" value="PAX"/>
    <property type="match status" value="1"/>
</dbReference>
<dbReference type="Proteomes" id="UP000825002">
    <property type="component" value="Unassembled WGS sequence"/>
</dbReference>
<dbReference type="PANTHER" id="PTHR45636:SF49">
    <property type="entry name" value="PAIRED BOX PROTEIN 3 HOMOLOG"/>
    <property type="match status" value="1"/>
</dbReference>
<evidence type="ECO:0000256" key="2">
    <source>
        <dbReference type="ARBA" id="ARBA00005733"/>
    </source>
</evidence>
<dbReference type="Pfam" id="PF00046">
    <property type="entry name" value="Homeodomain"/>
    <property type="match status" value="1"/>
</dbReference>
<accession>A0ABQ7S7Q8</accession>
<feature type="region of interest" description="Disordered" evidence="11">
    <location>
        <begin position="176"/>
        <end position="221"/>
    </location>
</feature>
<keyword evidence="5" id="KW-0805">Transcription regulation</keyword>
<dbReference type="InterPro" id="IPR001523">
    <property type="entry name" value="Paired_dom"/>
</dbReference>
<keyword evidence="8 9" id="KW-0539">Nucleus</keyword>
<keyword evidence="15" id="KW-1185">Reference proteome</keyword>
<feature type="non-terminal residue" evidence="14">
    <location>
        <position position="1"/>
    </location>
</feature>
<reference evidence="14 15" key="1">
    <citation type="submission" date="2020-10" db="EMBL/GenBank/DDBJ databases">
        <authorList>
            <person name="Klimov P.B."/>
            <person name="Dyachkov S.M."/>
            <person name="Chetverikov P.E."/>
        </authorList>
    </citation>
    <scope>NUCLEOTIDE SEQUENCE [LARGE SCALE GENOMIC DNA]</scope>
    <source>
        <strain evidence="14">BMOC 18-1129-001#AD2665</strain>
        <tissue evidence="14">Entire mites</tissue>
    </source>
</reference>
<keyword evidence="4" id="KW-0563">Paired box</keyword>
<keyword evidence="7" id="KW-0804">Transcription</keyword>
<feature type="compositionally biased region" description="Polar residues" evidence="11">
    <location>
        <begin position="196"/>
        <end position="206"/>
    </location>
</feature>